<keyword evidence="1" id="KW-0732">Signal</keyword>
<accession>A0ABY1BLB0</accession>
<keyword evidence="3" id="KW-1185">Reference proteome</keyword>
<dbReference type="EMBL" id="FOFP01000015">
    <property type="protein sequence ID" value="SER10879.1"/>
    <property type="molecule type" value="Genomic_DNA"/>
</dbReference>
<protein>
    <recommendedName>
        <fullName evidence="4">DUF2845 domain-containing protein</fullName>
    </recommendedName>
</protein>
<feature type="signal peptide" evidence="1">
    <location>
        <begin position="1"/>
        <end position="19"/>
    </location>
</feature>
<proteinExistence type="predicted"/>
<reference evidence="2 3" key="1">
    <citation type="submission" date="2016-10" db="EMBL/GenBank/DDBJ databases">
        <authorList>
            <person name="Varghese N."/>
            <person name="Submissions S."/>
        </authorList>
    </citation>
    <scope>NUCLEOTIDE SEQUENCE [LARGE SCALE GENOMIC DNA]</scope>
    <source>
        <strain evidence="2 3">CIP 109853</strain>
    </source>
</reference>
<sequence>MKRSLFLLALCVAASAANASTMRCGNQLIGLGDRMFEVQRKCGEPVARDVLGYTLGPYERREAVIEEWVYGPSNGVYRYLRFEANRLTSISTERSH</sequence>
<dbReference type="Proteomes" id="UP000198512">
    <property type="component" value="Unassembled WGS sequence"/>
</dbReference>
<dbReference type="InterPro" id="IPR021268">
    <property type="entry name" value="DUF2845"/>
</dbReference>
<organism evidence="2 3">
    <name type="scientific">Pseudomonas cuatrocienegasensis</name>
    <dbReference type="NCBI Taxonomy" id="543360"/>
    <lineage>
        <taxon>Bacteria</taxon>
        <taxon>Pseudomonadati</taxon>
        <taxon>Pseudomonadota</taxon>
        <taxon>Gammaproteobacteria</taxon>
        <taxon>Pseudomonadales</taxon>
        <taxon>Pseudomonadaceae</taxon>
        <taxon>Pseudomonas</taxon>
    </lineage>
</organism>
<evidence type="ECO:0000313" key="2">
    <source>
        <dbReference type="EMBL" id="SER10879.1"/>
    </source>
</evidence>
<feature type="chain" id="PRO_5046760129" description="DUF2845 domain-containing protein" evidence="1">
    <location>
        <begin position="20"/>
        <end position="96"/>
    </location>
</feature>
<comment type="caution">
    <text evidence="2">The sequence shown here is derived from an EMBL/GenBank/DDBJ whole genome shotgun (WGS) entry which is preliminary data.</text>
</comment>
<evidence type="ECO:0000256" key="1">
    <source>
        <dbReference type="SAM" id="SignalP"/>
    </source>
</evidence>
<evidence type="ECO:0000313" key="3">
    <source>
        <dbReference type="Proteomes" id="UP000198512"/>
    </source>
</evidence>
<evidence type="ECO:0008006" key="4">
    <source>
        <dbReference type="Google" id="ProtNLM"/>
    </source>
</evidence>
<gene>
    <name evidence="2" type="ORF">SAMN05216600_11563</name>
</gene>
<name>A0ABY1BLB0_9PSED</name>
<dbReference type="RefSeq" id="WP_069519543.1">
    <property type="nucleotide sequence ID" value="NZ_FOFP01000015.1"/>
</dbReference>
<dbReference type="Pfam" id="PF11006">
    <property type="entry name" value="DUF2845"/>
    <property type="match status" value="1"/>
</dbReference>